<evidence type="ECO:0000256" key="5">
    <source>
        <dbReference type="ARBA" id="ARBA00023136"/>
    </source>
</evidence>
<feature type="chain" id="PRO_5047279599" evidence="7">
    <location>
        <begin position="26"/>
        <end position="704"/>
    </location>
</feature>
<dbReference type="RefSeq" id="XP_013793001.1">
    <property type="nucleotide sequence ID" value="XM_013937547.2"/>
</dbReference>
<dbReference type="PANTHER" id="PTHR12191">
    <property type="entry name" value="SOLUTE CARRIER FAMILY 39"/>
    <property type="match status" value="1"/>
</dbReference>
<evidence type="ECO:0000256" key="7">
    <source>
        <dbReference type="SAM" id="SignalP"/>
    </source>
</evidence>
<evidence type="ECO:0000256" key="1">
    <source>
        <dbReference type="ARBA" id="ARBA00004141"/>
    </source>
</evidence>
<reference evidence="9" key="1">
    <citation type="submission" date="2025-08" db="UniProtKB">
        <authorList>
            <consortium name="RefSeq"/>
        </authorList>
    </citation>
    <scope>IDENTIFICATION</scope>
    <source>
        <tissue evidence="9">Muscle</tissue>
    </source>
</reference>
<dbReference type="GeneID" id="106476928"/>
<feature type="transmembrane region" description="Helical" evidence="6">
    <location>
        <begin position="610"/>
        <end position="630"/>
    </location>
</feature>
<evidence type="ECO:0000256" key="4">
    <source>
        <dbReference type="ARBA" id="ARBA00022989"/>
    </source>
</evidence>
<organism evidence="8 9">
    <name type="scientific">Limulus polyphemus</name>
    <name type="common">Atlantic horseshoe crab</name>
    <dbReference type="NCBI Taxonomy" id="6850"/>
    <lineage>
        <taxon>Eukaryota</taxon>
        <taxon>Metazoa</taxon>
        <taxon>Ecdysozoa</taxon>
        <taxon>Arthropoda</taxon>
        <taxon>Chelicerata</taxon>
        <taxon>Merostomata</taxon>
        <taxon>Xiphosura</taxon>
        <taxon>Limulidae</taxon>
        <taxon>Limulus</taxon>
    </lineage>
</organism>
<sequence>MCSCMTGLFCACLFVSCCITCKSLGSEGHHHHHHHHHHRQRRVRSLNGEAEDHVKTVKKKLDHHIFLKEIFDRYGHNEVITFEGFKELLENLGVGQKVLKYYELSSHKDEEKEFHETIEHDHHELEKSQEFGSFHDHHEDEMDHSHSQANSIGDSHFNTSKFEELLNSTTSLDKDEDNVSDQLSTTVTGKKCLTASDFFNFVDVQPGVEIKPADFLNFCPAIILKLDQHPCENSFVHSTHVHHMLDKEVVHKGHNTFSPYAWGYASISVIVISLCGLLSVAVIPVMQRMFYHTLLQFLVGMAVGSLSGDALLHLLPHAMAGEHIHNHERDEHTREESMLVWRGLVALFGVYIFFLAERLLNLFTAYYRRKKSAKAAEVPKLLVVFRKIDRDHNRAVGEKLSHHRQSSCDYNADPANVKDLERLNADPEDEEREDVEYHEPLSKKGSGINCEDTSFSVEPCEASNCDTFGVKDKKKVEKLISSTQLDDSCHMMMEKNMIPAEDECHKETLVFRHDSTDHSYVVTMTDHHHHHGVHGHSHEVPTSVSGVAWMVILGDGLHNFCDGLAIGAAFASGISGGLSTTIAVFCHELPHELGDFAMLLKAGMSVKQALFYNGISSILCFIGMVIGVAMGNVSTASMWIFAGAAGMFLYIALVDMLPELGTSSTHLKSHNSHQLVIQFLGISVGASIMLLIAVYEHDLMQILS</sequence>
<evidence type="ECO:0000313" key="8">
    <source>
        <dbReference type="Proteomes" id="UP000694941"/>
    </source>
</evidence>
<feature type="transmembrane region" description="Helical" evidence="6">
    <location>
        <begin position="261"/>
        <end position="285"/>
    </location>
</feature>
<proteinExistence type="inferred from homology"/>
<dbReference type="InterPro" id="IPR050799">
    <property type="entry name" value="ZIP_Transporter"/>
</dbReference>
<keyword evidence="4 6" id="KW-1133">Transmembrane helix</keyword>
<evidence type="ECO:0000313" key="9">
    <source>
        <dbReference type="RefSeq" id="XP_013793001.1"/>
    </source>
</evidence>
<feature type="transmembrane region" description="Helical" evidence="6">
    <location>
        <begin position="636"/>
        <end position="654"/>
    </location>
</feature>
<comment type="similarity">
    <text evidence="2">Belongs to the ZIP transporter (TC 2.A.5) family.</text>
</comment>
<keyword evidence="7" id="KW-0732">Signal</keyword>
<feature type="signal peptide" evidence="7">
    <location>
        <begin position="1"/>
        <end position="25"/>
    </location>
</feature>
<name>A0ABM1C2D4_LIMPO</name>
<keyword evidence="5 6" id="KW-0472">Membrane</keyword>
<gene>
    <name evidence="9" type="primary">LOC106476928</name>
</gene>
<feature type="transmembrane region" description="Helical" evidence="6">
    <location>
        <begin position="675"/>
        <end position="695"/>
    </location>
</feature>
<keyword evidence="8" id="KW-1185">Reference proteome</keyword>
<evidence type="ECO:0000256" key="2">
    <source>
        <dbReference type="ARBA" id="ARBA00006939"/>
    </source>
</evidence>
<feature type="transmembrane region" description="Helical" evidence="6">
    <location>
        <begin position="297"/>
        <end position="319"/>
    </location>
</feature>
<evidence type="ECO:0000256" key="3">
    <source>
        <dbReference type="ARBA" id="ARBA00022692"/>
    </source>
</evidence>
<keyword evidence="3 6" id="KW-0812">Transmembrane</keyword>
<accession>A0ABM1C2D4</accession>
<dbReference type="InterPro" id="IPR003689">
    <property type="entry name" value="ZIP"/>
</dbReference>
<dbReference type="Proteomes" id="UP000694941">
    <property type="component" value="Unplaced"/>
</dbReference>
<dbReference type="Pfam" id="PF02535">
    <property type="entry name" value="Zip"/>
    <property type="match status" value="1"/>
</dbReference>
<evidence type="ECO:0000256" key="6">
    <source>
        <dbReference type="SAM" id="Phobius"/>
    </source>
</evidence>
<feature type="transmembrane region" description="Helical" evidence="6">
    <location>
        <begin position="339"/>
        <end position="360"/>
    </location>
</feature>
<dbReference type="PANTHER" id="PTHR12191:SF37">
    <property type="entry name" value="ZINC TRANSPORTER FOI"/>
    <property type="match status" value="1"/>
</dbReference>
<protein>
    <submittedName>
        <fullName evidence="9">Zinc transporter ZIP10-like</fullName>
    </submittedName>
</protein>
<comment type="subcellular location">
    <subcellularLocation>
        <location evidence="1">Membrane</location>
        <topology evidence="1">Multi-pass membrane protein</topology>
    </subcellularLocation>
</comment>